<feature type="compositionally biased region" description="Acidic residues" evidence="2">
    <location>
        <begin position="109"/>
        <end position="120"/>
    </location>
</feature>
<dbReference type="OrthoDB" id="1917735at2759"/>
<proteinExistence type="inferred from homology"/>
<keyword evidence="4" id="KW-1185">Reference proteome</keyword>
<dbReference type="PANTHER" id="PTHR46525:SF2">
    <property type="entry name" value="EMB|CAB72159.1"/>
    <property type="match status" value="1"/>
</dbReference>
<evidence type="ECO:0000313" key="4">
    <source>
        <dbReference type="Proteomes" id="UP000188354"/>
    </source>
</evidence>
<evidence type="ECO:0000256" key="1">
    <source>
        <dbReference type="ARBA" id="ARBA00034773"/>
    </source>
</evidence>
<dbReference type="EMBL" id="CM007376">
    <property type="protein sequence ID" value="OIV95831.1"/>
    <property type="molecule type" value="Genomic_DNA"/>
</dbReference>
<sequence length="171" mass="18463">MATNQGGNFFSCKSSKGFGGGAMDQDIDFDEDFWGVTNDKGGSSSAWHKASSPSKILKANNNALPSNNAQVVQGSSSSSVPIDIPDWSKIYGKKYCKKGSKNGGVRSNDDDDDDDGDNDDMSIPPHEWLARKLARNQISSFSVCEGMGRTLKGRDLSKVRNTILTKTGFIE</sequence>
<organism evidence="3 4">
    <name type="scientific">Lupinus angustifolius</name>
    <name type="common">Narrow-leaved blue lupine</name>
    <dbReference type="NCBI Taxonomy" id="3871"/>
    <lineage>
        <taxon>Eukaryota</taxon>
        <taxon>Viridiplantae</taxon>
        <taxon>Streptophyta</taxon>
        <taxon>Embryophyta</taxon>
        <taxon>Tracheophyta</taxon>
        <taxon>Spermatophyta</taxon>
        <taxon>Magnoliopsida</taxon>
        <taxon>eudicotyledons</taxon>
        <taxon>Gunneridae</taxon>
        <taxon>Pentapetalae</taxon>
        <taxon>rosids</taxon>
        <taxon>fabids</taxon>
        <taxon>Fabales</taxon>
        <taxon>Fabaceae</taxon>
        <taxon>Papilionoideae</taxon>
        <taxon>50 kb inversion clade</taxon>
        <taxon>genistoids sensu lato</taxon>
        <taxon>core genistoids</taxon>
        <taxon>Genisteae</taxon>
        <taxon>Lupinus</taxon>
    </lineage>
</organism>
<accession>A0A1J7G622</accession>
<comment type="similarity">
    <text evidence="1">Belongs to the senescence regulator S40 family.</text>
</comment>
<feature type="compositionally biased region" description="Polar residues" evidence="2">
    <location>
        <begin position="59"/>
        <end position="74"/>
    </location>
</feature>
<dbReference type="Proteomes" id="UP000188354">
    <property type="component" value="Chromosome LG16"/>
</dbReference>
<gene>
    <name evidence="3" type="ORF">TanjilG_06807</name>
</gene>
<protein>
    <recommendedName>
        <fullName evidence="5">Senescence regulator S40</fullName>
    </recommendedName>
</protein>
<evidence type="ECO:0000256" key="2">
    <source>
        <dbReference type="SAM" id="MobiDB-lite"/>
    </source>
</evidence>
<evidence type="ECO:0000313" key="3">
    <source>
        <dbReference type="EMBL" id="OIV95831.1"/>
    </source>
</evidence>
<feature type="compositionally biased region" description="Basic residues" evidence="2">
    <location>
        <begin position="91"/>
        <end position="100"/>
    </location>
</feature>
<evidence type="ECO:0008006" key="5">
    <source>
        <dbReference type="Google" id="ProtNLM"/>
    </source>
</evidence>
<dbReference type="AlphaFoldDB" id="A0A1J7G622"/>
<dbReference type="PANTHER" id="PTHR46525">
    <property type="entry name" value="EMB|CAB72159.1"/>
    <property type="match status" value="1"/>
</dbReference>
<dbReference type="InterPro" id="IPR007608">
    <property type="entry name" value="Senescence_reg_S40"/>
</dbReference>
<dbReference type="STRING" id="3871.A0A1J7G622"/>
<dbReference type="Pfam" id="PF04520">
    <property type="entry name" value="Senescence_reg"/>
    <property type="match status" value="1"/>
</dbReference>
<dbReference type="OMA" id="HEWIATK"/>
<feature type="region of interest" description="Disordered" evidence="2">
    <location>
        <begin position="58"/>
        <end position="125"/>
    </location>
</feature>
<dbReference type="Gramene" id="OIV95831">
    <property type="protein sequence ID" value="OIV95831"/>
    <property type="gene ID" value="TanjilG_06807"/>
</dbReference>
<dbReference type="KEGG" id="lang:109329530"/>
<name>A0A1J7G622_LUPAN</name>
<dbReference type="GO" id="GO:0010150">
    <property type="term" value="P:leaf senescence"/>
    <property type="evidence" value="ECO:0007669"/>
    <property type="project" value="UniProtKB-ARBA"/>
</dbReference>
<reference evidence="3 4" key="1">
    <citation type="journal article" date="2017" name="Plant Biotechnol. J.">
        <title>A comprehensive draft genome sequence for lupin (Lupinus angustifolius), an emerging health food: insights into plant-microbe interactions and legume evolution.</title>
        <authorList>
            <person name="Hane J.K."/>
            <person name="Ming Y."/>
            <person name="Kamphuis L.G."/>
            <person name="Nelson M.N."/>
            <person name="Garg G."/>
            <person name="Atkins C.A."/>
            <person name="Bayer P.E."/>
            <person name="Bravo A."/>
            <person name="Bringans S."/>
            <person name="Cannon S."/>
            <person name="Edwards D."/>
            <person name="Foley R."/>
            <person name="Gao L.L."/>
            <person name="Harrison M.J."/>
            <person name="Huang W."/>
            <person name="Hurgobin B."/>
            <person name="Li S."/>
            <person name="Liu C.W."/>
            <person name="McGrath A."/>
            <person name="Morahan G."/>
            <person name="Murray J."/>
            <person name="Weller J."/>
            <person name="Jian J."/>
            <person name="Singh K.B."/>
        </authorList>
    </citation>
    <scope>NUCLEOTIDE SEQUENCE [LARGE SCALE GENOMIC DNA]</scope>
    <source>
        <strain evidence="4">cv. Tanjil</strain>
        <tissue evidence="3">Whole plant</tissue>
    </source>
</reference>